<sequence length="157" mass="18645">MNIVKGLHQFNKEYIYFCDAIKNNIMTDSSFIRILYSTDLFIMNGIYLSVFFQNINVEKYYNKYRCIFDYNTHTELIDSIKKIEEDIIHKLNITNKTPVYKIYEQLSNGNIKVFADNIQDIHNLFLLKISGIWETENNYGVTYKFTSINHPLKNISN</sequence>
<name>A0A6C0E1K1_9ZZZZ</name>
<protein>
    <submittedName>
        <fullName evidence="1">Uncharacterized protein</fullName>
    </submittedName>
</protein>
<proteinExistence type="predicted"/>
<reference evidence="1" key="1">
    <citation type="journal article" date="2020" name="Nature">
        <title>Giant virus diversity and host interactions through global metagenomics.</title>
        <authorList>
            <person name="Schulz F."/>
            <person name="Roux S."/>
            <person name="Paez-Espino D."/>
            <person name="Jungbluth S."/>
            <person name="Walsh D.A."/>
            <person name="Denef V.J."/>
            <person name="McMahon K.D."/>
            <person name="Konstantinidis K.T."/>
            <person name="Eloe-Fadrosh E.A."/>
            <person name="Kyrpides N.C."/>
            <person name="Woyke T."/>
        </authorList>
    </citation>
    <scope>NUCLEOTIDE SEQUENCE</scope>
    <source>
        <strain evidence="1">GVMAG-M-3300023179-114</strain>
    </source>
</reference>
<accession>A0A6C0E1K1</accession>
<dbReference type="AlphaFoldDB" id="A0A6C0E1K1"/>
<dbReference type="EMBL" id="MN739723">
    <property type="protein sequence ID" value="QHT23016.1"/>
    <property type="molecule type" value="Genomic_DNA"/>
</dbReference>
<organism evidence="1">
    <name type="scientific">viral metagenome</name>
    <dbReference type="NCBI Taxonomy" id="1070528"/>
    <lineage>
        <taxon>unclassified sequences</taxon>
        <taxon>metagenomes</taxon>
        <taxon>organismal metagenomes</taxon>
    </lineage>
</organism>
<evidence type="ECO:0000313" key="1">
    <source>
        <dbReference type="EMBL" id="QHT23016.1"/>
    </source>
</evidence>